<comment type="caution">
    <text evidence="1">The sequence shown here is derived from an EMBL/GenBank/DDBJ whole genome shotgun (WGS) entry which is preliminary data.</text>
</comment>
<protein>
    <submittedName>
        <fullName evidence="1">Uncharacterized protein</fullName>
    </submittedName>
</protein>
<gene>
    <name evidence="1" type="ORF">G5V65_11910</name>
</gene>
<dbReference type="AlphaFoldDB" id="A0A6M1U8K9"/>
<evidence type="ECO:0000313" key="2">
    <source>
        <dbReference type="Proteomes" id="UP000474758"/>
    </source>
</evidence>
<evidence type="ECO:0000313" key="1">
    <source>
        <dbReference type="EMBL" id="NGQ91603.1"/>
    </source>
</evidence>
<organism evidence="1 2">
    <name type="scientific">Paragemmobacter kunshanensis</name>
    <dbReference type="NCBI Taxonomy" id="2583234"/>
    <lineage>
        <taxon>Bacteria</taxon>
        <taxon>Pseudomonadati</taxon>
        <taxon>Pseudomonadota</taxon>
        <taxon>Alphaproteobacteria</taxon>
        <taxon>Rhodobacterales</taxon>
        <taxon>Paracoccaceae</taxon>
        <taxon>Paragemmobacter</taxon>
    </lineage>
</organism>
<sequence>MGRAETGHYTERLAAGQIARLMDGLADLVIELDRAGRVQEIHGAQAAGLLGWVGQPFDAIVFSDSAEKARSLLEDVLTPVAPDSAAEIGGGRHVNLVGGAGLPMPFLLRTVRFGGAGQGVRLLLGRDLAPESRIQRQFQAAQQTLVRDYEARLAMIQDRYRREMEASSVEEAARQVGKSPLEVILAAFVQRLRRRCALEAVGQAREDYRHAAEILGISVEELDQILQAPVAE</sequence>
<accession>A0A6M1U8K9</accession>
<name>A0A6M1U8K9_9RHOB</name>
<dbReference type="Proteomes" id="UP000474758">
    <property type="component" value="Unassembled WGS sequence"/>
</dbReference>
<proteinExistence type="predicted"/>
<reference evidence="1 2" key="1">
    <citation type="submission" date="2020-02" db="EMBL/GenBank/DDBJ databases">
        <title>Rhodobacter translucens sp. nov., a novel bacterium isolated from activated sludge.</title>
        <authorList>
            <person name="Liu J."/>
        </authorList>
    </citation>
    <scope>NUCLEOTIDE SEQUENCE [LARGE SCALE GENOMIC DNA]</scope>
    <source>
        <strain evidence="1 2">HX-7-19</strain>
    </source>
</reference>
<dbReference type="Gene3D" id="3.30.450.20">
    <property type="entry name" value="PAS domain"/>
    <property type="match status" value="1"/>
</dbReference>
<dbReference type="EMBL" id="JAALFE010000010">
    <property type="protein sequence ID" value="NGQ91603.1"/>
    <property type="molecule type" value="Genomic_DNA"/>
</dbReference>
<keyword evidence="2" id="KW-1185">Reference proteome</keyword>
<dbReference type="RefSeq" id="WP_165050318.1">
    <property type="nucleotide sequence ID" value="NZ_JAALFE010000010.1"/>
</dbReference>